<dbReference type="Pfam" id="PF02775">
    <property type="entry name" value="TPP_enzyme_C"/>
    <property type="match status" value="1"/>
</dbReference>
<evidence type="ECO:0000256" key="2">
    <source>
        <dbReference type="ARBA" id="ARBA00023052"/>
    </source>
</evidence>
<dbReference type="PANTHER" id="PTHR18968:SF133">
    <property type="entry name" value="BENZOYLFORMATE DECARBOXYLASE"/>
    <property type="match status" value="1"/>
</dbReference>
<evidence type="ECO:0000256" key="1">
    <source>
        <dbReference type="ARBA" id="ARBA00007812"/>
    </source>
</evidence>
<feature type="domain" description="Thiamine pyrophosphate enzyme central" evidence="4">
    <location>
        <begin position="201"/>
        <end position="323"/>
    </location>
</feature>
<keyword evidence="8" id="KW-1185">Reference proteome</keyword>
<evidence type="ECO:0000259" key="6">
    <source>
        <dbReference type="Pfam" id="PF02776"/>
    </source>
</evidence>
<dbReference type="InterPro" id="IPR012001">
    <property type="entry name" value="Thiamin_PyroP_enz_TPP-bd_dom"/>
</dbReference>
<evidence type="ECO:0000313" key="8">
    <source>
        <dbReference type="Proteomes" id="UP000248148"/>
    </source>
</evidence>
<accession>A0A318TLI7</accession>
<dbReference type="GO" id="GO:0030976">
    <property type="term" value="F:thiamine pyrophosphate binding"/>
    <property type="evidence" value="ECO:0007669"/>
    <property type="project" value="InterPro"/>
</dbReference>
<dbReference type="GO" id="GO:0000287">
    <property type="term" value="F:magnesium ion binding"/>
    <property type="evidence" value="ECO:0007669"/>
    <property type="project" value="InterPro"/>
</dbReference>
<protein>
    <submittedName>
        <fullName evidence="7">Benzoylformate decarboxylase</fullName>
    </submittedName>
</protein>
<dbReference type="SUPFAM" id="SSF52518">
    <property type="entry name" value="Thiamin diphosphate-binding fold (THDP-binding)"/>
    <property type="match status" value="2"/>
</dbReference>
<dbReference type="CDD" id="cd02002">
    <property type="entry name" value="TPP_BFDC"/>
    <property type="match status" value="1"/>
</dbReference>
<evidence type="ECO:0000313" key="7">
    <source>
        <dbReference type="EMBL" id="PYF02725.1"/>
    </source>
</evidence>
<dbReference type="Gene3D" id="3.40.50.970">
    <property type="match status" value="2"/>
</dbReference>
<organism evidence="7 8">
    <name type="scientific">Rhodopseudomonas faecalis</name>
    <dbReference type="NCBI Taxonomy" id="99655"/>
    <lineage>
        <taxon>Bacteria</taxon>
        <taxon>Pseudomonadati</taxon>
        <taxon>Pseudomonadota</taxon>
        <taxon>Alphaproteobacteria</taxon>
        <taxon>Hyphomicrobiales</taxon>
        <taxon>Nitrobacteraceae</taxon>
        <taxon>Rhodopseudomonas</taxon>
    </lineage>
</organism>
<dbReference type="EMBL" id="QJTI01000010">
    <property type="protein sequence ID" value="PYF02725.1"/>
    <property type="molecule type" value="Genomic_DNA"/>
</dbReference>
<dbReference type="RefSeq" id="WP_110780892.1">
    <property type="nucleotide sequence ID" value="NZ_QJTI01000010.1"/>
</dbReference>
<keyword evidence="2 3" id="KW-0786">Thiamine pyrophosphate</keyword>
<gene>
    <name evidence="7" type="ORF">BJ122_11062</name>
</gene>
<dbReference type="GO" id="GO:0019752">
    <property type="term" value="P:carboxylic acid metabolic process"/>
    <property type="evidence" value="ECO:0007669"/>
    <property type="project" value="UniProtKB-ARBA"/>
</dbReference>
<dbReference type="InterPro" id="IPR029035">
    <property type="entry name" value="DHS-like_NAD/FAD-binding_dom"/>
</dbReference>
<comment type="similarity">
    <text evidence="1 3">Belongs to the TPP enzyme family.</text>
</comment>
<dbReference type="OrthoDB" id="9773408at2"/>
<feature type="domain" description="Thiamine pyrophosphate enzyme N-terminal TPP-binding" evidence="6">
    <location>
        <begin position="4"/>
        <end position="107"/>
    </location>
</feature>
<dbReference type="AlphaFoldDB" id="A0A318TLI7"/>
<evidence type="ECO:0000259" key="5">
    <source>
        <dbReference type="Pfam" id="PF02775"/>
    </source>
</evidence>
<evidence type="ECO:0000259" key="4">
    <source>
        <dbReference type="Pfam" id="PF00205"/>
    </source>
</evidence>
<dbReference type="SUPFAM" id="SSF52467">
    <property type="entry name" value="DHS-like NAD/FAD-binding domain"/>
    <property type="match status" value="1"/>
</dbReference>
<dbReference type="InterPro" id="IPR029061">
    <property type="entry name" value="THDP-binding"/>
</dbReference>
<dbReference type="GO" id="GO:0050660">
    <property type="term" value="F:flavin adenine dinucleotide binding"/>
    <property type="evidence" value="ECO:0007669"/>
    <property type="project" value="TreeGrafter"/>
</dbReference>
<name>A0A318TLI7_9BRAD</name>
<dbReference type="InterPro" id="IPR012000">
    <property type="entry name" value="Thiamin_PyroP_enz_cen_dom"/>
</dbReference>
<feature type="domain" description="Thiamine pyrophosphate enzyme TPP-binding" evidence="5">
    <location>
        <begin position="403"/>
        <end position="542"/>
    </location>
</feature>
<dbReference type="CDD" id="cd07035">
    <property type="entry name" value="TPP_PYR_POX_like"/>
    <property type="match status" value="1"/>
</dbReference>
<evidence type="ECO:0000256" key="3">
    <source>
        <dbReference type="RuleBase" id="RU362132"/>
    </source>
</evidence>
<reference evidence="7 8" key="1">
    <citation type="submission" date="2018-06" db="EMBL/GenBank/DDBJ databases">
        <title>Genomic Encyclopedia of Archaeal and Bacterial Type Strains, Phase II (KMG-II): from individual species to whole genera.</title>
        <authorList>
            <person name="Goeker M."/>
        </authorList>
    </citation>
    <scope>NUCLEOTIDE SEQUENCE [LARGE SCALE GENOMIC DNA]</scope>
    <source>
        <strain evidence="7 8">JCM 11668</strain>
    </source>
</reference>
<dbReference type="PANTHER" id="PTHR18968">
    <property type="entry name" value="THIAMINE PYROPHOSPHATE ENZYMES"/>
    <property type="match status" value="1"/>
</dbReference>
<sequence length="545" mass="57618">MARRASDVLLDILRDEGITHIFGNPGSTEMPLMDALVDASDITYVLGLQEATAVGMADGWALSSGKVGFVNLHAMGGLGNAMGVLVASMASETPLVVTAGQQDTRHLMTEPWLSGDLVALAAPVTKWAKEVRRGEDVGSALRRAFAIARTPPCGPVFLSLPMDVLDQPVESETPPASAPPRLGASPDVEVFAEALASYDPDKVFILLGDDLPAAAAAGLVAFAEAGGYPVWGTQLTSRSAFPSAHPCWSGVLKPDFAVIRERLEATEALVLVGGRAFVAYPYRDVRPIPEGTKVFHVSDDPAAFGREHPADLALLGDIGATLQGCAHRLAHLLPAPDIANRLSRRAAAKLRHIETLRAEIMRDQQLSPLTADVAVLTVFDALPDSALIANDSAATFGKVQELMMTRPGRYFFSRGGVLGCNQPAAVGAALAHDGPVVSLAGDGGAMYSPQALWSAAHYRTKVIFIVFNNRRYGVLQNIAKQLGCPNANQDRFVGMNIEQPAIDFMALAASMGVPAVRADETQAIRDAIATALGRDGPSLIEIAIR</sequence>
<dbReference type="InterPro" id="IPR045229">
    <property type="entry name" value="TPP_enz"/>
</dbReference>
<dbReference type="Pfam" id="PF02776">
    <property type="entry name" value="TPP_enzyme_N"/>
    <property type="match status" value="1"/>
</dbReference>
<proteinExistence type="inferred from homology"/>
<dbReference type="GO" id="GO:0003984">
    <property type="term" value="F:acetolactate synthase activity"/>
    <property type="evidence" value="ECO:0007669"/>
    <property type="project" value="TreeGrafter"/>
</dbReference>
<dbReference type="Proteomes" id="UP000248148">
    <property type="component" value="Unassembled WGS sequence"/>
</dbReference>
<dbReference type="Gene3D" id="3.40.50.1220">
    <property type="entry name" value="TPP-binding domain"/>
    <property type="match status" value="1"/>
</dbReference>
<dbReference type="Pfam" id="PF00205">
    <property type="entry name" value="TPP_enzyme_M"/>
    <property type="match status" value="1"/>
</dbReference>
<comment type="caution">
    <text evidence="7">The sequence shown here is derived from an EMBL/GenBank/DDBJ whole genome shotgun (WGS) entry which is preliminary data.</text>
</comment>
<dbReference type="InterPro" id="IPR011766">
    <property type="entry name" value="TPP_enzyme_TPP-bd"/>
</dbReference>